<dbReference type="PROSITE" id="PS50263">
    <property type="entry name" value="CN_HYDROLASE"/>
    <property type="match status" value="1"/>
</dbReference>
<dbReference type="GeneID" id="33559531"/>
<dbReference type="CDD" id="cd07197">
    <property type="entry name" value="nitrilase"/>
    <property type="match status" value="1"/>
</dbReference>
<organism evidence="4 5">
    <name type="scientific">Kockovaella imperatae</name>
    <dbReference type="NCBI Taxonomy" id="4999"/>
    <lineage>
        <taxon>Eukaryota</taxon>
        <taxon>Fungi</taxon>
        <taxon>Dikarya</taxon>
        <taxon>Basidiomycota</taxon>
        <taxon>Agaricomycotina</taxon>
        <taxon>Tremellomycetes</taxon>
        <taxon>Tremellales</taxon>
        <taxon>Cuniculitremaceae</taxon>
        <taxon>Kockovaella</taxon>
    </lineage>
</organism>
<dbReference type="Proteomes" id="UP000193218">
    <property type="component" value="Unassembled WGS sequence"/>
</dbReference>
<keyword evidence="1 4" id="KW-0378">Hydrolase</keyword>
<proteinExistence type="predicted"/>
<sequence>MSSKQTKLRIALAQNSPINGPEGTYNPETSKDHPFASVQKNLDKATEFVASAAKQGADVVVFPEYFLQGIVNEGRQYLCLSSDHLTAHLQDLAKKHNISIVGTIVHGKLPSSHSAALPSVSPFTSSDAARKEWVEYLKANPPSDEQVAEPTLHNTAFFIDENGRVLGEYIKKNLWHPERDYLTAGEESHEVFDTKWGKAGFLICWDISHPAAAQSLTDKSVDIVFCPIYWLGTDSEPAINDHEHDEDYERQLTSALCFARAFETETVWIMCNAGGNNEKDLIGGSGVWAPLRGRLGGFDGSDEAVKPLFH</sequence>
<evidence type="ECO:0000313" key="4">
    <source>
        <dbReference type="EMBL" id="ORX40909.1"/>
    </source>
</evidence>
<dbReference type="AlphaFoldDB" id="A0A1Y1USD4"/>
<feature type="domain" description="CN hydrolase" evidence="3">
    <location>
        <begin position="8"/>
        <end position="310"/>
    </location>
</feature>
<dbReference type="InterPro" id="IPR003010">
    <property type="entry name" value="C-N_Hydrolase"/>
</dbReference>
<dbReference type="PANTHER" id="PTHR43674:SF16">
    <property type="entry name" value="CARBON-NITROGEN FAMILY, PUTATIVE (AFU_ORTHOLOGUE AFUA_5G02350)-RELATED"/>
    <property type="match status" value="1"/>
</dbReference>
<evidence type="ECO:0000256" key="1">
    <source>
        <dbReference type="ARBA" id="ARBA00022801"/>
    </source>
</evidence>
<comment type="caution">
    <text evidence="4">The sequence shown here is derived from an EMBL/GenBank/DDBJ whole genome shotgun (WGS) entry which is preliminary data.</text>
</comment>
<accession>A0A1Y1USD4</accession>
<dbReference type="InParanoid" id="A0A1Y1USD4"/>
<name>A0A1Y1USD4_9TREE</name>
<dbReference type="OrthoDB" id="412018at2759"/>
<evidence type="ECO:0000313" key="5">
    <source>
        <dbReference type="Proteomes" id="UP000193218"/>
    </source>
</evidence>
<keyword evidence="5" id="KW-1185">Reference proteome</keyword>
<gene>
    <name evidence="4" type="ORF">BD324DRAFT_647813</name>
</gene>
<dbReference type="InterPro" id="IPR036526">
    <property type="entry name" value="C-N_Hydrolase_sf"/>
</dbReference>
<dbReference type="EMBL" id="NBSH01000001">
    <property type="protein sequence ID" value="ORX40909.1"/>
    <property type="molecule type" value="Genomic_DNA"/>
</dbReference>
<dbReference type="Gene3D" id="3.60.110.10">
    <property type="entry name" value="Carbon-nitrogen hydrolase"/>
    <property type="match status" value="1"/>
</dbReference>
<dbReference type="SUPFAM" id="SSF56317">
    <property type="entry name" value="Carbon-nitrogen hydrolase"/>
    <property type="match status" value="1"/>
</dbReference>
<protein>
    <submittedName>
        <fullName evidence="4">Carbon-nitrogen hydrolase</fullName>
    </submittedName>
</protein>
<feature type="region of interest" description="Disordered" evidence="2">
    <location>
        <begin position="11"/>
        <end position="33"/>
    </location>
</feature>
<dbReference type="RefSeq" id="XP_021874588.1">
    <property type="nucleotide sequence ID" value="XM_022017722.1"/>
</dbReference>
<evidence type="ECO:0000259" key="3">
    <source>
        <dbReference type="PROSITE" id="PS50263"/>
    </source>
</evidence>
<dbReference type="PANTHER" id="PTHR43674">
    <property type="entry name" value="NITRILASE C965.09-RELATED"/>
    <property type="match status" value="1"/>
</dbReference>
<reference evidence="4 5" key="1">
    <citation type="submission" date="2017-03" db="EMBL/GenBank/DDBJ databases">
        <title>Widespread Adenine N6-methylation of Active Genes in Fungi.</title>
        <authorList>
            <consortium name="DOE Joint Genome Institute"/>
            <person name="Mondo S.J."/>
            <person name="Dannebaum R.O."/>
            <person name="Kuo R.C."/>
            <person name="Louie K.B."/>
            <person name="Bewick A.J."/>
            <person name="Labutti K."/>
            <person name="Haridas S."/>
            <person name="Kuo A."/>
            <person name="Salamov A."/>
            <person name="Ahrendt S.R."/>
            <person name="Lau R."/>
            <person name="Bowen B.P."/>
            <person name="Lipzen A."/>
            <person name="Sullivan W."/>
            <person name="Andreopoulos W.B."/>
            <person name="Clum A."/>
            <person name="Lindquist E."/>
            <person name="Daum C."/>
            <person name="Northen T.R."/>
            <person name="Ramamoorthy G."/>
            <person name="Schmitz R.J."/>
            <person name="Gryganskyi A."/>
            <person name="Culley D."/>
            <person name="Magnuson J."/>
            <person name="James T.Y."/>
            <person name="O'Malley M.A."/>
            <person name="Stajich J.E."/>
            <person name="Spatafora J.W."/>
            <person name="Visel A."/>
            <person name="Grigoriev I.V."/>
        </authorList>
    </citation>
    <scope>NUCLEOTIDE SEQUENCE [LARGE SCALE GENOMIC DNA]</scope>
    <source>
        <strain evidence="4 5">NRRL Y-17943</strain>
    </source>
</reference>
<dbReference type="GO" id="GO:0016811">
    <property type="term" value="F:hydrolase activity, acting on carbon-nitrogen (but not peptide) bonds, in linear amides"/>
    <property type="evidence" value="ECO:0007669"/>
    <property type="project" value="TreeGrafter"/>
</dbReference>
<evidence type="ECO:0000256" key="2">
    <source>
        <dbReference type="SAM" id="MobiDB-lite"/>
    </source>
</evidence>
<dbReference type="Pfam" id="PF00795">
    <property type="entry name" value="CN_hydrolase"/>
    <property type="match status" value="1"/>
</dbReference>
<dbReference type="InterPro" id="IPR050345">
    <property type="entry name" value="Aliph_Amidase/BUP"/>
</dbReference>
<dbReference type="STRING" id="4999.A0A1Y1USD4"/>